<keyword evidence="2 5" id="KW-0812">Transmembrane</keyword>
<dbReference type="Pfam" id="PF13564">
    <property type="entry name" value="DoxX_2"/>
    <property type="match status" value="1"/>
</dbReference>
<evidence type="ECO:0000313" key="6">
    <source>
        <dbReference type="EMBL" id="NNV56984.1"/>
    </source>
</evidence>
<keyword evidence="7" id="KW-1185">Reference proteome</keyword>
<protein>
    <submittedName>
        <fullName evidence="6">DoxX family protein</fullName>
    </submittedName>
</protein>
<reference evidence="6" key="1">
    <citation type="submission" date="2019-10" db="EMBL/GenBank/DDBJ databases">
        <title>Draft genome sequence of Panacibacter sp. KCS-6.</title>
        <authorList>
            <person name="Yim K.J."/>
        </authorList>
    </citation>
    <scope>NUCLEOTIDE SEQUENCE</scope>
    <source>
        <strain evidence="6">KCS-6</strain>
    </source>
</reference>
<evidence type="ECO:0000256" key="2">
    <source>
        <dbReference type="ARBA" id="ARBA00022692"/>
    </source>
</evidence>
<feature type="transmembrane region" description="Helical" evidence="5">
    <location>
        <begin position="47"/>
        <end position="68"/>
    </location>
</feature>
<dbReference type="InterPro" id="IPR032808">
    <property type="entry name" value="DoxX"/>
</dbReference>
<evidence type="ECO:0000256" key="4">
    <source>
        <dbReference type="ARBA" id="ARBA00023136"/>
    </source>
</evidence>
<gene>
    <name evidence="6" type="ORF">GD597_16040</name>
</gene>
<dbReference type="PIRSF" id="PIRSF030066">
    <property type="entry name" value="UCP030066"/>
    <property type="match status" value="1"/>
</dbReference>
<dbReference type="AlphaFoldDB" id="A0A8J8FIJ2"/>
<sequence length="127" mass="14114">MTTKTTNIIYWVSTIIFAALMLVSAVGGLGPTEDTIKLLHDDMGYPVYFIQFISVAKLLGSITILLPGFKRIKEWAYAGLFFDLAGAIYSSIASSGKFDPMMISMLAFILPGIISYYYWHQKIKAQA</sequence>
<keyword evidence="4 5" id="KW-0472">Membrane</keyword>
<dbReference type="GO" id="GO:0016020">
    <property type="term" value="C:membrane"/>
    <property type="evidence" value="ECO:0007669"/>
    <property type="project" value="UniProtKB-SubCell"/>
</dbReference>
<accession>A0A8J8FIJ2</accession>
<evidence type="ECO:0000256" key="3">
    <source>
        <dbReference type="ARBA" id="ARBA00022989"/>
    </source>
</evidence>
<name>A0A8J8FIJ2_9BACT</name>
<evidence type="ECO:0000313" key="7">
    <source>
        <dbReference type="Proteomes" id="UP000598971"/>
    </source>
</evidence>
<organism evidence="6 7">
    <name type="scientific">Limnovirga soli</name>
    <dbReference type="NCBI Taxonomy" id="2656915"/>
    <lineage>
        <taxon>Bacteria</taxon>
        <taxon>Pseudomonadati</taxon>
        <taxon>Bacteroidota</taxon>
        <taxon>Chitinophagia</taxon>
        <taxon>Chitinophagales</taxon>
        <taxon>Chitinophagaceae</taxon>
        <taxon>Limnovirga</taxon>
    </lineage>
</organism>
<dbReference type="Proteomes" id="UP000598971">
    <property type="component" value="Unassembled WGS sequence"/>
</dbReference>
<keyword evidence="3 5" id="KW-1133">Transmembrane helix</keyword>
<dbReference type="InterPro" id="IPR016944">
    <property type="entry name" value="UCP030066"/>
</dbReference>
<evidence type="ECO:0000256" key="1">
    <source>
        <dbReference type="ARBA" id="ARBA00004141"/>
    </source>
</evidence>
<evidence type="ECO:0000256" key="5">
    <source>
        <dbReference type="SAM" id="Phobius"/>
    </source>
</evidence>
<dbReference type="EMBL" id="WHPF01000012">
    <property type="protein sequence ID" value="NNV56984.1"/>
    <property type="molecule type" value="Genomic_DNA"/>
</dbReference>
<feature type="transmembrane region" description="Helical" evidence="5">
    <location>
        <begin position="75"/>
        <end position="95"/>
    </location>
</feature>
<proteinExistence type="predicted"/>
<dbReference type="RefSeq" id="WP_171608932.1">
    <property type="nucleotide sequence ID" value="NZ_WHPF01000012.1"/>
</dbReference>
<comment type="subcellular location">
    <subcellularLocation>
        <location evidence="1">Membrane</location>
        <topology evidence="1">Multi-pass membrane protein</topology>
    </subcellularLocation>
</comment>
<feature type="transmembrane region" description="Helical" evidence="5">
    <location>
        <begin position="101"/>
        <end position="119"/>
    </location>
</feature>
<feature type="transmembrane region" description="Helical" evidence="5">
    <location>
        <begin position="7"/>
        <end position="27"/>
    </location>
</feature>
<comment type="caution">
    <text evidence="6">The sequence shown here is derived from an EMBL/GenBank/DDBJ whole genome shotgun (WGS) entry which is preliminary data.</text>
</comment>